<dbReference type="Gene3D" id="3.30.70.330">
    <property type="match status" value="1"/>
</dbReference>
<evidence type="ECO:0000313" key="13">
    <source>
        <dbReference type="Proteomes" id="UP001295444"/>
    </source>
</evidence>
<comment type="similarity">
    <text evidence="4">Belongs to the NMI family.</text>
</comment>
<protein>
    <recommendedName>
        <fullName evidence="11">NID domain-containing protein</fullName>
    </recommendedName>
</protein>
<evidence type="ECO:0000256" key="9">
    <source>
        <dbReference type="ARBA" id="ARBA00023242"/>
    </source>
</evidence>
<dbReference type="GO" id="GO:0005737">
    <property type="term" value="C:cytoplasm"/>
    <property type="evidence" value="ECO:0007669"/>
    <property type="project" value="UniProtKB-SubCell"/>
</dbReference>
<organism evidence="12 13">
    <name type="scientific">Pelobates cultripes</name>
    <name type="common">Western spadefoot toad</name>
    <dbReference type="NCBI Taxonomy" id="61616"/>
    <lineage>
        <taxon>Eukaryota</taxon>
        <taxon>Metazoa</taxon>
        <taxon>Chordata</taxon>
        <taxon>Craniata</taxon>
        <taxon>Vertebrata</taxon>
        <taxon>Euteleostomi</taxon>
        <taxon>Amphibia</taxon>
        <taxon>Batrachia</taxon>
        <taxon>Anura</taxon>
        <taxon>Pelobatoidea</taxon>
        <taxon>Pelobatidae</taxon>
        <taxon>Pelobates</taxon>
    </lineage>
</organism>
<keyword evidence="6" id="KW-0964">Secreted</keyword>
<evidence type="ECO:0000256" key="2">
    <source>
        <dbReference type="ARBA" id="ARBA00004496"/>
    </source>
</evidence>
<evidence type="ECO:0000256" key="6">
    <source>
        <dbReference type="ARBA" id="ARBA00022525"/>
    </source>
</evidence>
<evidence type="ECO:0000256" key="1">
    <source>
        <dbReference type="ARBA" id="ARBA00004123"/>
    </source>
</evidence>
<keyword evidence="10" id="KW-0175">Coiled coil</keyword>
<dbReference type="GO" id="GO:0045088">
    <property type="term" value="P:regulation of innate immune response"/>
    <property type="evidence" value="ECO:0007669"/>
    <property type="project" value="UniProtKB-ARBA"/>
</dbReference>
<keyword evidence="8" id="KW-0391">Immunity</keyword>
<keyword evidence="13" id="KW-1185">Reference proteome</keyword>
<feature type="domain" description="NID" evidence="11">
    <location>
        <begin position="262"/>
        <end position="348"/>
    </location>
</feature>
<gene>
    <name evidence="12" type="ORF">PECUL_23A049080</name>
</gene>
<evidence type="ECO:0000256" key="4">
    <source>
        <dbReference type="ARBA" id="ARBA00010081"/>
    </source>
</evidence>
<dbReference type="InterPro" id="IPR009909">
    <property type="entry name" value="Nmi/IFP35_dom"/>
</dbReference>
<evidence type="ECO:0000256" key="10">
    <source>
        <dbReference type="SAM" id="Coils"/>
    </source>
</evidence>
<dbReference type="PANTHER" id="PTHR15225:SF1">
    <property type="entry name" value="INTERFERON-INDUCED 35 KDA PROTEIN"/>
    <property type="match status" value="1"/>
</dbReference>
<reference evidence="12" key="1">
    <citation type="submission" date="2022-03" db="EMBL/GenBank/DDBJ databases">
        <authorList>
            <person name="Alioto T."/>
            <person name="Alioto T."/>
            <person name="Gomez Garrido J."/>
        </authorList>
    </citation>
    <scope>NUCLEOTIDE SEQUENCE</scope>
</reference>
<proteinExistence type="inferred from homology"/>
<dbReference type="GO" id="GO:0045087">
    <property type="term" value="P:innate immune response"/>
    <property type="evidence" value="ECO:0007669"/>
    <property type="project" value="UniProtKB-KW"/>
</dbReference>
<dbReference type="GO" id="GO:0005634">
    <property type="term" value="C:nucleus"/>
    <property type="evidence" value="ECO:0007669"/>
    <property type="project" value="UniProtKB-SubCell"/>
</dbReference>
<dbReference type="Pfam" id="PF07292">
    <property type="entry name" value="NID"/>
    <property type="match status" value="2"/>
</dbReference>
<evidence type="ECO:0000256" key="7">
    <source>
        <dbReference type="ARBA" id="ARBA00022588"/>
    </source>
</evidence>
<dbReference type="EMBL" id="OW240917">
    <property type="protein sequence ID" value="CAH2301989.1"/>
    <property type="molecule type" value="Genomic_DNA"/>
</dbReference>
<keyword evidence="7" id="KW-0399">Innate immunity</keyword>
<name>A0AAD1SKH5_PELCU</name>
<dbReference type="PANTHER" id="PTHR15225">
    <property type="entry name" value="INTERFERON-INDUCED PROTEIN 35/NMI N-MYC/STAT INTERACTING PROTEIN"/>
    <property type="match status" value="1"/>
</dbReference>
<dbReference type="Proteomes" id="UP001295444">
    <property type="component" value="Chromosome 06"/>
</dbReference>
<sequence length="374" mass="42969">MYIEDQNMEYDSDFVHLEKTKEMTEEFLTNEIQKLKEQHLALIDDEAKLKKATEESESLAEQLQDRGEKMEKRIFDQEQELRQTKQLNEEHLECVCQDNKCLGKEIQKMRDTLNEIKKNTAKLYAVSASGKERKMVFKGNVFKNMSKMQMRVNHQILHSVVGGTALITFEKPEVASNIIEKKTHIIPVEDYRIKVMAEGVELLVLHSLGLDMSLSFQKVLVSNLPSFPEDLLMDKLELFFSKTKNGGGEVEKREFIADCRSVILTFVSHEVAQRLTEKKIFEIPFGESTHKVHVTSSLNGNIKEFEMRNLICNRTVLLTGIPDIMEEETLRDILEIYFQKGSNGGGEVIDLLYCPEGHHKFAAFEEDDDDDAAV</sequence>
<feature type="coiled-coil region" evidence="10">
    <location>
        <begin position="18"/>
        <end position="119"/>
    </location>
</feature>
<dbReference type="InterPro" id="IPR012677">
    <property type="entry name" value="Nucleotide-bd_a/b_plait_sf"/>
</dbReference>
<accession>A0AAD1SKH5</accession>
<dbReference type="GO" id="GO:0005615">
    <property type="term" value="C:extracellular space"/>
    <property type="evidence" value="ECO:0007669"/>
    <property type="project" value="UniProtKB-ARBA"/>
</dbReference>
<dbReference type="AlphaFoldDB" id="A0AAD1SKH5"/>
<dbReference type="FunFam" id="3.30.70.330:FF:000300">
    <property type="entry name" value="Interferon-induced protein 35"/>
    <property type="match status" value="1"/>
</dbReference>
<comment type="subcellular location">
    <subcellularLocation>
        <location evidence="2">Cytoplasm</location>
    </subcellularLocation>
    <subcellularLocation>
        <location evidence="1">Nucleus</location>
    </subcellularLocation>
    <subcellularLocation>
        <location evidence="3">Secreted</location>
    </subcellularLocation>
</comment>
<keyword evidence="5" id="KW-0963">Cytoplasm</keyword>
<evidence type="ECO:0000256" key="3">
    <source>
        <dbReference type="ARBA" id="ARBA00004613"/>
    </source>
</evidence>
<evidence type="ECO:0000256" key="5">
    <source>
        <dbReference type="ARBA" id="ARBA00022490"/>
    </source>
</evidence>
<evidence type="ECO:0000259" key="11">
    <source>
        <dbReference type="Pfam" id="PF07292"/>
    </source>
</evidence>
<keyword evidence="9" id="KW-0539">Nucleus</keyword>
<evidence type="ECO:0000256" key="8">
    <source>
        <dbReference type="ARBA" id="ARBA00022859"/>
    </source>
</evidence>
<feature type="domain" description="NID" evidence="11">
    <location>
        <begin position="165"/>
        <end position="252"/>
    </location>
</feature>
<evidence type="ECO:0000313" key="12">
    <source>
        <dbReference type="EMBL" id="CAH2301989.1"/>
    </source>
</evidence>